<dbReference type="PANTHER" id="PTHR46124">
    <property type="entry name" value="D-AMINOACYL-TRNA DEACYLASE"/>
    <property type="match status" value="1"/>
</dbReference>
<feature type="binding site" evidence="4">
    <location>
        <position position="199"/>
    </location>
    <ligand>
        <name>a divalent metal cation</name>
        <dbReference type="ChEBI" id="CHEBI:60240"/>
        <label>1</label>
    </ligand>
</feature>
<dbReference type="EMBL" id="DS995299">
    <property type="protein sequence ID" value="EDZ64437.1"/>
    <property type="molecule type" value="Genomic_DNA"/>
</dbReference>
<dbReference type="GO" id="GO:0016788">
    <property type="term" value="F:hydrolase activity, acting on ester bonds"/>
    <property type="evidence" value="ECO:0007669"/>
    <property type="project" value="InterPro"/>
</dbReference>
<dbReference type="PIRSF" id="PIRSF005902">
    <property type="entry name" value="DNase_TatD"/>
    <property type="match status" value="1"/>
</dbReference>
<accession>B6BUH3</accession>
<dbReference type="CDD" id="cd01310">
    <property type="entry name" value="TatD_DNAse"/>
    <property type="match status" value="1"/>
</dbReference>
<feature type="binding site" evidence="4">
    <location>
        <position position="8"/>
    </location>
    <ligand>
        <name>a divalent metal cation</name>
        <dbReference type="ChEBI" id="CHEBI:60240"/>
        <label>1</label>
    </ligand>
</feature>
<feature type="binding site" evidence="4">
    <location>
        <position position="90"/>
    </location>
    <ligand>
        <name>a divalent metal cation</name>
        <dbReference type="ChEBI" id="CHEBI:60240"/>
        <label>1</label>
    </ligand>
</feature>
<dbReference type="PROSITE" id="PS01090">
    <property type="entry name" value="TATD_2"/>
    <property type="match status" value="1"/>
</dbReference>
<dbReference type="Pfam" id="PF01026">
    <property type="entry name" value="TatD_DNase"/>
    <property type="match status" value="1"/>
</dbReference>
<dbReference type="Gene3D" id="3.20.20.140">
    <property type="entry name" value="Metal-dependent hydrolases"/>
    <property type="match status" value="1"/>
</dbReference>
<reference evidence="6" key="1">
    <citation type="journal article" date="2012" name="Stand. Genomic Sci.">
        <title>Genome sequence of strain HIMB624, a cultured representative from the OM43 clade of marine Betaproteobacteria.</title>
        <authorList>
            <person name="Huggett M.J."/>
            <person name="Hayakawa D.H."/>
            <person name="Rappe M.S."/>
        </authorList>
    </citation>
    <scope>NUCLEOTIDE SEQUENCE [LARGE SCALE GENOMIC DNA]</scope>
    <source>
        <strain evidence="6">KB13</strain>
    </source>
</reference>
<feature type="binding site" evidence="4">
    <location>
        <position position="149"/>
    </location>
    <ligand>
        <name>a divalent metal cation</name>
        <dbReference type="ChEBI" id="CHEBI:60240"/>
        <label>2</label>
    </ligand>
</feature>
<dbReference type="GO" id="GO:0046872">
    <property type="term" value="F:metal ion binding"/>
    <property type="evidence" value="ECO:0007669"/>
    <property type="project" value="UniProtKB-KW"/>
</dbReference>
<organism evidence="5 6">
    <name type="scientific">beta proteobacterium KB13</name>
    <dbReference type="NCBI Taxonomy" id="314607"/>
    <lineage>
        <taxon>Bacteria</taxon>
        <taxon>Pseudomonadati</taxon>
        <taxon>Pseudomonadota</taxon>
        <taxon>Betaproteobacteria</taxon>
        <taxon>Nitrosomonadales</taxon>
        <taxon>OM43 clade</taxon>
    </lineage>
</organism>
<feature type="binding site" evidence="4">
    <location>
        <position position="6"/>
    </location>
    <ligand>
        <name>a divalent metal cation</name>
        <dbReference type="ChEBI" id="CHEBI:60240"/>
        <label>1</label>
    </ligand>
</feature>
<feature type="binding site" evidence="4">
    <location>
        <position position="126"/>
    </location>
    <ligand>
        <name>a divalent metal cation</name>
        <dbReference type="ChEBI" id="CHEBI:60240"/>
        <label>2</label>
    </ligand>
</feature>
<keyword evidence="6" id="KW-1185">Reference proteome</keyword>
<keyword evidence="3 5" id="KW-0378">Hydrolase</keyword>
<evidence type="ECO:0000313" key="6">
    <source>
        <dbReference type="Proteomes" id="UP000004188"/>
    </source>
</evidence>
<proteinExistence type="inferred from homology"/>
<protein>
    <submittedName>
        <fullName evidence="5">Putative hydrolase</fullName>
    </submittedName>
</protein>
<comment type="similarity">
    <text evidence="1">Belongs to the metallo-dependent hydrolases superfamily. TatD-type hydrolase family.</text>
</comment>
<dbReference type="PROSITE" id="PS01091">
    <property type="entry name" value="TATD_3"/>
    <property type="match status" value="1"/>
</dbReference>
<dbReference type="PANTHER" id="PTHR46124:SF2">
    <property type="entry name" value="D-AMINOACYL-TRNA DEACYLASE"/>
    <property type="match status" value="1"/>
</dbReference>
<evidence type="ECO:0000256" key="4">
    <source>
        <dbReference type="PIRSR" id="PIRSR005902-1"/>
    </source>
</evidence>
<dbReference type="Proteomes" id="UP000004188">
    <property type="component" value="Unassembled WGS sequence"/>
</dbReference>
<dbReference type="AlphaFoldDB" id="B6BUH3"/>
<dbReference type="InterPro" id="IPR032466">
    <property type="entry name" value="Metal_Hydrolase"/>
</dbReference>
<name>B6BUH3_9PROT</name>
<dbReference type="InterPro" id="IPR001130">
    <property type="entry name" value="TatD-like"/>
</dbReference>
<evidence type="ECO:0000313" key="5">
    <source>
        <dbReference type="EMBL" id="EDZ64437.1"/>
    </source>
</evidence>
<sequence length="256" mass="29107">MWIDTHCHLDFIYENKTKDESLFDNSLLDFVICPSANHKSFNILKKLNQKNNSIVYALGYHPLYLSDLPENPIQYLENEIQNSHPIAVGEIGLDFYLGNEEKEIQKIIFHQQLELANKYNLPVILHVRSAIDDVLKILKDFPDIKGIAHAFNGSLQQAQQFINMGFKLGFGGAMTYSRAKKINRLALELPIDSIVLETDAPDMKPAWVNATSQNHPNEIRGIAEFFAQLRNISVIDLSWQLKNNIADIFPDLGISS</sequence>
<evidence type="ECO:0000256" key="1">
    <source>
        <dbReference type="ARBA" id="ARBA00009275"/>
    </source>
</evidence>
<dbReference type="HOGENOM" id="CLU_031506_0_1_4"/>
<evidence type="ECO:0000256" key="2">
    <source>
        <dbReference type="ARBA" id="ARBA00022723"/>
    </source>
</evidence>
<keyword evidence="2 4" id="KW-0479">Metal-binding</keyword>
<dbReference type="eggNOG" id="COG0084">
    <property type="taxonomic scope" value="Bacteria"/>
</dbReference>
<dbReference type="SUPFAM" id="SSF51556">
    <property type="entry name" value="Metallo-dependent hydrolases"/>
    <property type="match status" value="1"/>
</dbReference>
<dbReference type="InterPro" id="IPR018228">
    <property type="entry name" value="DNase_TatD-rel_CS"/>
</dbReference>
<gene>
    <name evidence="5" type="primary">yjjV</name>
    <name evidence="5" type="ORF">KB13_569</name>
</gene>
<dbReference type="STRING" id="314607.KB13_569"/>
<evidence type="ECO:0000256" key="3">
    <source>
        <dbReference type="ARBA" id="ARBA00022801"/>
    </source>
</evidence>
<dbReference type="FunFam" id="3.20.20.140:FF:000005">
    <property type="entry name" value="TatD family hydrolase"/>
    <property type="match status" value="1"/>
</dbReference>